<evidence type="ECO:0000256" key="1">
    <source>
        <dbReference type="SAM" id="SignalP"/>
    </source>
</evidence>
<protein>
    <recommendedName>
        <fullName evidence="4">Lipoprotein</fullName>
    </recommendedName>
</protein>
<feature type="signal peptide" evidence="1">
    <location>
        <begin position="1"/>
        <end position="19"/>
    </location>
</feature>
<keyword evidence="3" id="KW-1185">Reference proteome</keyword>
<dbReference type="AlphaFoldDB" id="A0A1M7RC53"/>
<keyword evidence="1" id="KW-0732">Signal</keyword>
<proteinExistence type="predicted"/>
<gene>
    <name evidence="2" type="ORF">SAMN05192549_1195</name>
</gene>
<dbReference type="OrthoDB" id="9181538at2"/>
<reference evidence="3" key="1">
    <citation type="submission" date="2016-11" db="EMBL/GenBank/DDBJ databases">
        <authorList>
            <person name="Varghese N."/>
            <person name="Submissions S."/>
        </authorList>
    </citation>
    <scope>NUCLEOTIDE SEQUENCE [LARGE SCALE GENOMIC DNA]</scope>
    <source>
        <strain evidence="3">Sac-22</strain>
    </source>
</reference>
<dbReference type="Proteomes" id="UP000184339">
    <property type="component" value="Unassembled WGS sequence"/>
</dbReference>
<sequence length="69" mass="7723">MSKIAILALFSTIFIMGCASDSERAAAAERDVRRRVDVYGPACEQMGFKKDTDAWRFCVVTYSPTGHHH</sequence>
<evidence type="ECO:0000313" key="3">
    <source>
        <dbReference type="Proteomes" id="UP000184339"/>
    </source>
</evidence>
<dbReference type="PROSITE" id="PS51257">
    <property type="entry name" value="PROKAR_LIPOPROTEIN"/>
    <property type="match status" value="1"/>
</dbReference>
<dbReference type="EMBL" id="FRCX01000019">
    <property type="protein sequence ID" value="SHN43853.1"/>
    <property type="molecule type" value="Genomic_DNA"/>
</dbReference>
<evidence type="ECO:0000313" key="2">
    <source>
        <dbReference type="EMBL" id="SHN43853.1"/>
    </source>
</evidence>
<accession>A0A1M7RC53</accession>
<organism evidence="2 3">
    <name type="scientific">Duganella sacchari</name>
    <dbReference type="NCBI Taxonomy" id="551987"/>
    <lineage>
        <taxon>Bacteria</taxon>
        <taxon>Pseudomonadati</taxon>
        <taxon>Pseudomonadota</taxon>
        <taxon>Betaproteobacteria</taxon>
        <taxon>Burkholderiales</taxon>
        <taxon>Oxalobacteraceae</taxon>
        <taxon>Telluria group</taxon>
        <taxon>Duganella</taxon>
    </lineage>
</organism>
<evidence type="ECO:0008006" key="4">
    <source>
        <dbReference type="Google" id="ProtNLM"/>
    </source>
</evidence>
<dbReference type="RefSeq" id="WP_139260717.1">
    <property type="nucleotide sequence ID" value="NZ_FRCX01000019.1"/>
</dbReference>
<name>A0A1M7RC53_9BURK</name>
<feature type="chain" id="PRO_5013088113" description="Lipoprotein" evidence="1">
    <location>
        <begin position="20"/>
        <end position="69"/>
    </location>
</feature>